<feature type="compositionally biased region" description="Low complexity" evidence="1">
    <location>
        <begin position="372"/>
        <end position="397"/>
    </location>
</feature>
<organism evidence="2 3">
    <name type="scientific">Trypanosoma theileri</name>
    <dbReference type="NCBI Taxonomy" id="67003"/>
    <lineage>
        <taxon>Eukaryota</taxon>
        <taxon>Discoba</taxon>
        <taxon>Euglenozoa</taxon>
        <taxon>Kinetoplastea</taxon>
        <taxon>Metakinetoplastina</taxon>
        <taxon>Trypanosomatida</taxon>
        <taxon>Trypanosomatidae</taxon>
        <taxon>Trypanosoma</taxon>
    </lineage>
</organism>
<dbReference type="GO" id="GO:0043634">
    <property type="term" value="P:polyadenylation-dependent ncRNA catabolic process"/>
    <property type="evidence" value="ECO:0007669"/>
    <property type="project" value="TreeGrafter"/>
</dbReference>
<dbReference type="GO" id="GO:0031499">
    <property type="term" value="C:TRAMP complex"/>
    <property type="evidence" value="ECO:0007669"/>
    <property type="project" value="TreeGrafter"/>
</dbReference>
<name>A0A1X0P9J3_9TRYP</name>
<dbReference type="OrthoDB" id="251849at2759"/>
<dbReference type="GeneID" id="39980932"/>
<dbReference type="GO" id="GO:1990817">
    <property type="term" value="F:poly(A) RNA polymerase activity"/>
    <property type="evidence" value="ECO:0007669"/>
    <property type="project" value="InterPro"/>
</dbReference>
<reference evidence="2 3" key="1">
    <citation type="submission" date="2017-03" db="EMBL/GenBank/DDBJ databases">
        <title>An alternative strategy for trypanosome survival in the mammalian bloodstream revealed through genome and transcriptome analysis of the ubiquitous bovine parasite Trypanosoma (Megatrypanum) theileri.</title>
        <authorList>
            <person name="Kelly S."/>
            <person name="Ivens A."/>
            <person name="Mott A."/>
            <person name="O'Neill E."/>
            <person name="Emms D."/>
            <person name="Macleod O."/>
            <person name="Voorheis P."/>
            <person name="Matthews J."/>
            <person name="Matthews K."/>
            <person name="Carrington M."/>
        </authorList>
    </citation>
    <scope>NUCLEOTIDE SEQUENCE [LARGE SCALE GENOMIC DNA]</scope>
    <source>
        <strain evidence="2">Edinburgh</strain>
    </source>
</reference>
<dbReference type="RefSeq" id="XP_028887660.1">
    <property type="nucleotide sequence ID" value="XM_029021152.1"/>
</dbReference>
<accession>A0A1X0P9J3</accession>
<dbReference type="SUPFAM" id="SSF81631">
    <property type="entry name" value="PAP/OAS1 substrate-binding domain"/>
    <property type="match status" value="1"/>
</dbReference>
<evidence type="ECO:0000313" key="3">
    <source>
        <dbReference type="Proteomes" id="UP000192257"/>
    </source>
</evidence>
<dbReference type="PANTHER" id="PTHR23092">
    <property type="entry name" value="POLY(A) RNA POLYMERASE"/>
    <property type="match status" value="1"/>
</dbReference>
<dbReference type="GO" id="GO:0003729">
    <property type="term" value="F:mRNA binding"/>
    <property type="evidence" value="ECO:0007669"/>
    <property type="project" value="TreeGrafter"/>
</dbReference>
<protein>
    <submittedName>
        <fullName evidence="2">Uncharacterized protein</fullName>
    </submittedName>
</protein>
<feature type="region of interest" description="Disordered" evidence="1">
    <location>
        <begin position="368"/>
        <end position="397"/>
    </location>
</feature>
<dbReference type="AlphaFoldDB" id="A0A1X0P9J3"/>
<dbReference type="EMBL" id="NBCO01000001">
    <property type="protein sequence ID" value="ORC93594.1"/>
    <property type="molecule type" value="Genomic_DNA"/>
</dbReference>
<evidence type="ECO:0000256" key="1">
    <source>
        <dbReference type="SAM" id="MobiDB-lite"/>
    </source>
</evidence>
<dbReference type="GO" id="GO:0005730">
    <property type="term" value="C:nucleolus"/>
    <property type="evidence" value="ECO:0007669"/>
    <property type="project" value="TreeGrafter"/>
</dbReference>
<comment type="caution">
    <text evidence="2">The sequence shown here is derived from an EMBL/GenBank/DDBJ whole genome shotgun (WGS) entry which is preliminary data.</text>
</comment>
<dbReference type="InterPro" id="IPR045862">
    <property type="entry name" value="Trf4-like"/>
</dbReference>
<dbReference type="PANTHER" id="PTHR23092:SF48">
    <property type="entry name" value="NUCLEOTIDYLTRANSFERASE FAMILY PROTEIN"/>
    <property type="match status" value="1"/>
</dbReference>
<keyword evidence="3" id="KW-1185">Reference proteome</keyword>
<sequence>MVLQTLRYDNCISHFLRTIGCGNTIDNVQILLLSIMTELTHDLHELALVASTETKPSTSLTNPSSTAQLLFKDIHNIITNISTIPADRAHNTTLHHTLDVCMYGSVVYGTSLNGAAVDITILQRVDPSIRYYLRSCRNNSQHISQLMRVELEGTDVSILLHYPSCYSIALPLLSSRELLRTLEKGLTQQLQQFHLREEENNDNDDDRKRKGNTLFLHSDVMHMDVNITVNQKGAIEAAEMLKKFLKQNEFVRPVIIFMKVVLKLFDVHPLQITPYVVTLMVVAFAKYSSHTYPLLSAAHYPHRRGLVEPGYLLFSFLSFFSPQPRGHFDPQLMRLVPSHPHGILLKENKYNDDSTAVFTENTHNHSSHILGNHNYNHNNNNNNNNNNSNSSCSNSSNNNRSSIWQIMHPSQSGGNAAEGCVLIHECRYLFERILICLLHYYGGDVLSLPYIRDSQAGTHDKQEEVDAVMLKSKCLPTHNELISALLQRR</sequence>
<gene>
    <name evidence="2" type="ORF">TM35_000014710</name>
</gene>
<dbReference type="VEuPathDB" id="TriTrypDB:TM35_000014710"/>
<evidence type="ECO:0000313" key="2">
    <source>
        <dbReference type="EMBL" id="ORC93594.1"/>
    </source>
</evidence>
<dbReference type="GO" id="GO:0031123">
    <property type="term" value="P:RNA 3'-end processing"/>
    <property type="evidence" value="ECO:0007669"/>
    <property type="project" value="TreeGrafter"/>
</dbReference>
<dbReference type="Proteomes" id="UP000192257">
    <property type="component" value="Unassembled WGS sequence"/>
</dbReference>
<dbReference type="Gene3D" id="1.10.1410.10">
    <property type="match status" value="1"/>
</dbReference>
<proteinExistence type="predicted"/>